<dbReference type="AlphaFoldDB" id="A0A369B7K3"/>
<name>A0A369B7K3_9BACL</name>
<keyword evidence="2" id="KW-1185">Reference proteome</keyword>
<proteinExistence type="predicted"/>
<organism evidence="1 2">
    <name type="scientific">Fontibacillus phaseoli</name>
    <dbReference type="NCBI Taxonomy" id="1416533"/>
    <lineage>
        <taxon>Bacteria</taxon>
        <taxon>Bacillati</taxon>
        <taxon>Bacillota</taxon>
        <taxon>Bacilli</taxon>
        <taxon>Bacillales</taxon>
        <taxon>Paenibacillaceae</taxon>
        <taxon>Fontibacillus</taxon>
    </lineage>
</organism>
<protein>
    <submittedName>
        <fullName evidence="1">Uncharacterized protein</fullName>
    </submittedName>
</protein>
<evidence type="ECO:0000313" key="1">
    <source>
        <dbReference type="EMBL" id="RCX15654.1"/>
    </source>
</evidence>
<dbReference type="Proteomes" id="UP000253090">
    <property type="component" value="Unassembled WGS sequence"/>
</dbReference>
<comment type="caution">
    <text evidence="1">The sequence shown here is derived from an EMBL/GenBank/DDBJ whole genome shotgun (WGS) entry which is preliminary data.</text>
</comment>
<evidence type="ECO:0000313" key="2">
    <source>
        <dbReference type="Proteomes" id="UP000253090"/>
    </source>
</evidence>
<reference evidence="1 2" key="1">
    <citation type="submission" date="2018-07" db="EMBL/GenBank/DDBJ databases">
        <title>Genomic Encyclopedia of Type Strains, Phase III (KMG-III): the genomes of soil and plant-associated and newly described type strains.</title>
        <authorList>
            <person name="Whitman W."/>
        </authorList>
    </citation>
    <scope>NUCLEOTIDE SEQUENCE [LARGE SCALE GENOMIC DNA]</scope>
    <source>
        <strain evidence="1 2">CECT 8333</strain>
    </source>
</reference>
<accession>A0A369B7K3</accession>
<dbReference type="EMBL" id="QPJW01000014">
    <property type="protein sequence ID" value="RCX15654.1"/>
    <property type="molecule type" value="Genomic_DNA"/>
</dbReference>
<gene>
    <name evidence="1" type="ORF">DFP94_114102</name>
</gene>
<sequence length="49" mass="5698">MKSTEDGKGGLTETSFRVAYYREIQDLRADVTSDFIGPYWDEYGEENWA</sequence>